<proteinExistence type="inferred from homology"/>
<dbReference type="PRINTS" id="PR00080">
    <property type="entry name" value="SDRFAMILY"/>
</dbReference>
<comment type="similarity">
    <text evidence="1">Belongs to the short-chain dehydrogenases/reductases (SDR) family.</text>
</comment>
<gene>
    <name evidence="4" type="ORF">BP5796_11344</name>
</gene>
<dbReference type="GO" id="GO:0009688">
    <property type="term" value="P:abscisic acid biosynthetic process"/>
    <property type="evidence" value="ECO:0007669"/>
    <property type="project" value="UniProtKB-ARBA"/>
</dbReference>
<dbReference type="OrthoDB" id="1888931at2759"/>
<evidence type="ECO:0000256" key="1">
    <source>
        <dbReference type="ARBA" id="ARBA00006484"/>
    </source>
</evidence>
<dbReference type="Pfam" id="PF13561">
    <property type="entry name" value="adh_short_C2"/>
    <property type="match status" value="1"/>
</dbReference>
<dbReference type="InterPro" id="IPR036291">
    <property type="entry name" value="NAD(P)-bd_dom_sf"/>
</dbReference>
<dbReference type="PANTHER" id="PTHR43008:SF14">
    <property type="entry name" value="DEHYDROGENASE ARBD, PUTATIVE-RELATED"/>
    <property type="match status" value="1"/>
</dbReference>
<evidence type="ECO:0000313" key="5">
    <source>
        <dbReference type="Proteomes" id="UP000256328"/>
    </source>
</evidence>
<evidence type="ECO:0000256" key="2">
    <source>
        <dbReference type="ARBA" id="ARBA00022857"/>
    </source>
</evidence>
<dbReference type="Gene3D" id="3.40.50.720">
    <property type="entry name" value="NAD(P)-binding Rossmann-like Domain"/>
    <property type="match status" value="1"/>
</dbReference>
<dbReference type="FunFam" id="3.40.50.720:FF:000084">
    <property type="entry name" value="Short-chain dehydrogenase reductase"/>
    <property type="match status" value="1"/>
</dbReference>
<protein>
    <submittedName>
        <fullName evidence="4">Uncharacterized protein</fullName>
    </submittedName>
</protein>
<dbReference type="PROSITE" id="PS00061">
    <property type="entry name" value="ADH_SHORT"/>
    <property type="match status" value="1"/>
</dbReference>
<dbReference type="EMBL" id="PDLN01000018">
    <property type="protein sequence ID" value="RDW61452.1"/>
    <property type="molecule type" value="Genomic_DNA"/>
</dbReference>
<accession>A0A3D8QHY9</accession>
<dbReference type="InterPro" id="IPR002347">
    <property type="entry name" value="SDR_fam"/>
</dbReference>
<keyword evidence="2" id="KW-0521">NADP</keyword>
<dbReference type="Proteomes" id="UP000256328">
    <property type="component" value="Unassembled WGS sequence"/>
</dbReference>
<dbReference type="PRINTS" id="PR00081">
    <property type="entry name" value="GDHRDH"/>
</dbReference>
<evidence type="ECO:0000313" key="4">
    <source>
        <dbReference type="EMBL" id="RDW61452.1"/>
    </source>
</evidence>
<keyword evidence="3" id="KW-0560">Oxidoreductase</keyword>
<organism evidence="4 5">
    <name type="scientific">Coleophoma crateriformis</name>
    <dbReference type="NCBI Taxonomy" id="565419"/>
    <lineage>
        <taxon>Eukaryota</taxon>
        <taxon>Fungi</taxon>
        <taxon>Dikarya</taxon>
        <taxon>Ascomycota</taxon>
        <taxon>Pezizomycotina</taxon>
        <taxon>Leotiomycetes</taxon>
        <taxon>Helotiales</taxon>
        <taxon>Dermateaceae</taxon>
        <taxon>Coleophoma</taxon>
    </lineage>
</organism>
<reference evidence="4 5" key="1">
    <citation type="journal article" date="2018" name="IMA Fungus">
        <title>IMA Genome-F 9: Draft genome sequence of Annulohypoxylon stygium, Aspergillus mulundensis, Berkeleyomyces basicola (syn. Thielaviopsis basicola), Ceratocystis smalleyi, two Cercospora beticola strains, Coleophoma cylindrospora, Fusarium fracticaudum, Phialophora cf. hyalina, and Morchella septimelata.</title>
        <authorList>
            <person name="Wingfield B.D."/>
            <person name="Bills G.F."/>
            <person name="Dong Y."/>
            <person name="Huang W."/>
            <person name="Nel W.J."/>
            <person name="Swalarsk-Parry B.S."/>
            <person name="Vaghefi N."/>
            <person name="Wilken P.M."/>
            <person name="An Z."/>
            <person name="de Beer Z.W."/>
            <person name="De Vos L."/>
            <person name="Chen L."/>
            <person name="Duong T.A."/>
            <person name="Gao Y."/>
            <person name="Hammerbacher A."/>
            <person name="Kikkert J.R."/>
            <person name="Li Y."/>
            <person name="Li H."/>
            <person name="Li K."/>
            <person name="Li Q."/>
            <person name="Liu X."/>
            <person name="Ma X."/>
            <person name="Naidoo K."/>
            <person name="Pethybridge S.J."/>
            <person name="Sun J."/>
            <person name="Steenkamp E.T."/>
            <person name="van der Nest M.A."/>
            <person name="van Wyk S."/>
            <person name="Wingfield M.J."/>
            <person name="Xiong C."/>
            <person name="Yue Q."/>
            <person name="Zhang X."/>
        </authorList>
    </citation>
    <scope>NUCLEOTIDE SEQUENCE [LARGE SCALE GENOMIC DNA]</scope>
    <source>
        <strain evidence="4 5">BP5796</strain>
    </source>
</reference>
<dbReference type="InterPro" id="IPR020904">
    <property type="entry name" value="Sc_DH/Rdtase_CS"/>
</dbReference>
<dbReference type="PANTHER" id="PTHR43008">
    <property type="entry name" value="BENZIL REDUCTASE"/>
    <property type="match status" value="1"/>
</dbReference>
<sequence>MNHLTRRAISATVLRRPLQPLLRHTLMTLPAFSLEGKTCVVTGAGRGLGKEFLTAFAKSGARGACIDIALKNSQSSIKHIAEHVQSTTSHTPELRAYACDVASEKQVQDTWESIVSDFGQVDVLVTAAGIVENFEAEKYPFDRWKRMLDVNLNGSFLFAKEAGKYWLDHGLKGNLILVSSMSSMICVRPQKQAAYNASKAAVSLMGRSLATEWGPKGIRVNSLCPGYMKTDLIIDLLEHEGNHIETNWIKDIPMGRLAHPSELQGTIVWMASDASSYLNGSDIVSFLCPLKSDGILS</sequence>
<dbReference type="SUPFAM" id="SSF51735">
    <property type="entry name" value="NAD(P)-binding Rossmann-fold domains"/>
    <property type="match status" value="1"/>
</dbReference>
<dbReference type="GO" id="GO:0016616">
    <property type="term" value="F:oxidoreductase activity, acting on the CH-OH group of donors, NAD or NADP as acceptor"/>
    <property type="evidence" value="ECO:0007669"/>
    <property type="project" value="UniProtKB-ARBA"/>
</dbReference>
<evidence type="ECO:0000256" key="3">
    <source>
        <dbReference type="ARBA" id="ARBA00023002"/>
    </source>
</evidence>
<name>A0A3D8QHY9_9HELO</name>
<keyword evidence="5" id="KW-1185">Reference proteome</keyword>
<comment type="caution">
    <text evidence="4">The sequence shown here is derived from an EMBL/GenBank/DDBJ whole genome shotgun (WGS) entry which is preliminary data.</text>
</comment>
<dbReference type="GO" id="GO:0050664">
    <property type="term" value="F:oxidoreductase activity, acting on NAD(P)H, oxygen as acceptor"/>
    <property type="evidence" value="ECO:0007669"/>
    <property type="project" value="TreeGrafter"/>
</dbReference>
<dbReference type="AlphaFoldDB" id="A0A3D8QHY9"/>